<reference evidence="2" key="1">
    <citation type="journal article" date="2019" name="Int. J. Syst. Evol. Microbiol.">
        <title>The Global Catalogue of Microorganisms (GCM) 10K type strain sequencing project: providing services to taxonomists for standard genome sequencing and annotation.</title>
        <authorList>
            <consortium name="The Broad Institute Genomics Platform"/>
            <consortium name="The Broad Institute Genome Sequencing Center for Infectious Disease"/>
            <person name="Wu L."/>
            <person name="Ma J."/>
        </authorList>
    </citation>
    <scope>NUCLEOTIDE SEQUENCE [LARGE SCALE GENOMIC DNA]</scope>
    <source>
        <strain evidence="2">JCM 14735</strain>
    </source>
</reference>
<evidence type="ECO:0000313" key="2">
    <source>
        <dbReference type="Proteomes" id="UP001501204"/>
    </source>
</evidence>
<proteinExistence type="predicted"/>
<dbReference type="Pfam" id="PF17957">
    <property type="entry name" value="Big_7"/>
    <property type="match status" value="3"/>
</dbReference>
<sequence length="605" mass="61139">MTARTAATAVLVVVLGLLLGLSSTVEFSSAAFTSRSANPQSTVRAAADWTAPTVSLTAPGSTVTGTVTLTASAADAESGIAAVEIQAQPAAGGTWETVCRVTATPYSCGWNTTAVEDGTYALRAVATDRAGYSAVSSSVSTIVANRSTVFLTDPGDVLRGTVQLTATVLHAGSTAPSVRFEYIAAGVAGAKWTTACTAPTGQYSCSWNTTTVTSGDYDLRAVAVSGSGNTSTTSYSVTRADVLVDNTAPAVTMTDPGTPLSGTRTFAATATDAHSGIAQVVLQYAPTGSTSYQQLCAVTGEPYSCRYDTTRLANGSYSFRAVTTDAAGNTTTSAAVTNRTVDNTVSSVSLEDPGAYLSGVETLTAVANSTAGVQSVQIEYAPAGGSTFTTICTGSTAPYTCDWTTTAVADGSYDLRAVLTDGSGKTTTSAVVAARHVDNAPLRGADVQTANGGTTVGRLDARDSITYTYTGQVVPSSVAPGWDGTQALPVVVTLNGTANGSVLAIGRAGGAVNLGSVNLRQTYIRNGRTATFDATMTTSTVVVNGVTRSTFTVTLGAATSGAGQLRTTSTAASMVWAPSAAVVDLAGKPCSTSSVTETGILDREF</sequence>
<dbReference type="RefSeq" id="WP_344122500.1">
    <property type="nucleotide sequence ID" value="NZ_BAAAOA010000027.1"/>
</dbReference>
<evidence type="ECO:0008006" key="3">
    <source>
        <dbReference type="Google" id="ProtNLM"/>
    </source>
</evidence>
<comment type="caution">
    <text evidence="1">The sequence shown here is derived from an EMBL/GenBank/DDBJ whole genome shotgun (WGS) entry which is preliminary data.</text>
</comment>
<dbReference type="Proteomes" id="UP001501204">
    <property type="component" value="Unassembled WGS sequence"/>
</dbReference>
<protein>
    <recommendedName>
        <fullName evidence="3">Signal peptidase I</fullName>
    </recommendedName>
</protein>
<dbReference type="InterPro" id="IPR013783">
    <property type="entry name" value="Ig-like_fold"/>
</dbReference>
<evidence type="ECO:0000313" key="1">
    <source>
        <dbReference type="EMBL" id="GAA1762969.1"/>
    </source>
</evidence>
<gene>
    <name evidence="1" type="ORF">GCM10009767_22220</name>
</gene>
<organism evidence="1 2">
    <name type="scientific">Kocuria aegyptia</name>
    <dbReference type="NCBI Taxonomy" id="330943"/>
    <lineage>
        <taxon>Bacteria</taxon>
        <taxon>Bacillati</taxon>
        <taxon>Actinomycetota</taxon>
        <taxon>Actinomycetes</taxon>
        <taxon>Micrococcales</taxon>
        <taxon>Micrococcaceae</taxon>
        <taxon>Kocuria</taxon>
    </lineage>
</organism>
<name>A0ABP4WY12_9MICC</name>
<accession>A0ABP4WY12</accession>
<dbReference type="EMBL" id="BAAAOA010000027">
    <property type="protein sequence ID" value="GAA1762969.1"/>
    <property type="molecule type" value="Genomic_DNA"/>
</dbReference>
<dbReference type="Gene3D" id="2.60.40.10">
    <property type="entry name" value="Immunoglobulins"/>
    <property type="match status" value="4"/>
</dbReference>
<keyword evidence="2" id="KW-1185">Reference proteome</keyword>